<name>A0A067SU78_GALM3</name>
<gene>
    <name evidence="2" type="ORF">GALMADRAFT_271186</name>
</gene>
<dbReference type="AlphaFoldDB" id="A0A067SU78"/>
<dbReference type="InterPro" id="IPR036047">
    <property type="entry name" value="F-box-like_dom_sf"/>
</dbReference>
<dbReference type="Pfam" id="PF12937">
    <property type="entry name" value="F-box-like"/>
    <property type="match status" value="1"/>
</dbReference>
<sequence length="338" mass="37909">MSLLQSDFPIELAEHIASELETIQDVLSFSLVCHHFHTAVNCDQSVYRSHFLRLYEPPRTPEGYDYKTSLQQRYSKIFDEDVLRDIILDARPSRNLGASELSTASSPNLEYLDRIFANTSPPSALRSLLYPLQFCSPTSPLFPTPNIPPNWAALILQTYPSDTDTICSTFATYLHVSNRDAGFLRHVSALLQLSEYPSFWEGDLACQATVVPTRWFGAYLYLPIGYNYTTGPLESTLMDLTLKLSTHGSFSGHGHDIGLFTIRQGTIQGEGDQRQVSWIKDYGSHRWVYQGVLEGGGQRMVGVWGQGNINGQLNSRGGHGLFMLWAVPHDSPSIDSRR</sequence>
<proteinExistence type="predicted"/>
<protein>
    <recommendedName>
        <fullName evidence="1">F-box domain-containing protein</fullName>
    </recommendedName>
</protein>
<organism evidence="2 3">
    <name type="scientific">Galerina marginata (strain CBS 339.88)</name>
    <dbReference type="NCBI Taxonomy" id="685588"/>
    <lineage>
        <taxon>Eukaryota</taxon>
        <taxon>Fungi</taxon>
        <taxon>Dikarya</taxon>
        <taxon>Basidiomycota</taxon>
        <taxon>Agaricomycotina</taxon>
        <taxon>Agaricomycetes</taxon>
        <taxon>Agaricomycetidae</taxon>
        <taxon>Agaricales</taxon>
        <taxon>Agaricineae</taxon>
        <taxon>Strophariaceae</taxon>
        <taxon>Galerina</taxon>
    </lineage>
</organism>
<evidence type="ECO:0000313" key="3">
    <source>
        <dbReference type="Proteomes" id="UP000027222"/>
    </source>
</evidence>
<dbReference type="SUPFAM" id="SSF81383">
    <property type="entry name" value="F-box domain"/>
    <property type="match status" value="1"/>
</dbReference>
<keyword evidence="3" id="KW-1185">Reference proteome</keyword>
<dbReference type="InterPro" id="IPR001810">
    <property type="entry name" value="F-box_dom"/>
</dbReference>
<evidence type="ECO:0000313" key="2">
    <source>
        <dbReference type="EMBL" id="KDR71269.1"/>
    </source>
</evidence>
<dbReference type="Gene3D" id="1.20.1280.50">
    <property type="match status" value="1"/>
</dbReference>
<accession>A0A067SU78</accession>
<dbReference type="Proteomes" id="UP000027222">
    <property type="component" value="Unassembled WGS sequence"/>
</dbReference>
<dbReference type="OrthoDB" id="3971593at2759"/>
<evidence type="ECO:0000259" key="1">
    <source>
        <dbReference type="Pfam" id="PF12937"/>
    </source>
</evidence>
<dbReference type="EMBL" id="KL142393">
    <property type="protein sequence ID" value="KDR71269.1"/>
    <property type="molecule type" value="Genomic_DNA"/>
</dbReference>
<reference evidence="3" key="1">
    <citation type="journal article" date="2014" name="Proc. Natl. Acad. Sci. U.S.A.">
        <title>Extensive sampling of basidiomycete genomes demonstrates inadequacy of the white-rot/brown-rot paradigm for wood decay fungi.</title>
        <authorList>
            <person name="Riley R."/>
            <person name="Salamov A.A."/>
            <person name="Brown D.W."/>
            <person name="Nagy L.G."/>
            <person name="Floudas D."/>
            <person name="Held B.W."/>
            <person name="Levasseur A."/>
            <person name="Lombard V."/>
            <person name="Morin E."/>
            <person name="Otillar R."/>
            <person name="Lindquist E.A."/>
            <person name="Sun H."/>
            <person name="LaButti K.M."/>
            <person name="Schmutz J."/>
            <person name="Jabbour D."/>
            <person name="Luo H."/>
            <person name="Baker S.E."/>
            <person name="Pisabarro A.G."/>
            <person name="Walton J.D."/>
            <person name="Blanchette R.A."/>
            <person name="Henrissat B."/>
            <person name="Martin F."/>
            <person name="Cullen D."/>
            <person name="Hibbett D.S."/>
            <person name="Grigoriev I.V."/>
        </authorList>
    </citation>
    <scope>NUCLEOTIDE SEQUENCE [LARGE SCALE GENOMIC DNA]</scope>
    <source>
        <strain evidence="3">CBS 339.88</strain>
    </source>
</reference>
<dbReference type="HOGENOM" id="CLU_720005_0_0_1"/>
<dbReference type="CDD" id="cd09917">
    <property type="entry name" value="F-box_SF"/>
    <property type="match status" value="1"/>
</dbReference>
<feature type="domain" description="F-box" evidence="1">
    <location>
        <begin position="9"/>
        <end position="53"/>
    </location>
</feature>